<proteinExistence type="predicted"/>
<dbReference type="RefSeq" id="WP_072455414.1">
    <property type="nucleotide sequence ID" value="NZ_FPKH01000005.1"/>
</dbReference>
<reference evidence="1 2" key="1">
    <citation type="submission" date="2016-11" db="EMBL/GenBank/DDBJ databases">
        <authorList>
            <person name="Varghese N."/>
            <person name="Submissions S."/>
        </authorList>
    </citation>
    <scope>NUCLEOTIDE SEQUENCE [LARGE SCALE GENOMIC DNA]</scope>
    <source>
        <strain evidence="1 2">NFR18</strain>
    </source>
</reference>
<evidence type="ECO:0000313" key="1">
    <source>
        <dbReference type="EMBL" id="SFY04271.1"/>
    </source>
</evidence>
<accession>A0AB38CCR7</accession>
<name>A0AB38CCR7_9BURK</name>
<sequence>MPDIDSRSTRLVALRNEGRHAEALPLLQQLFAEAGQTLNPARSSYFIVMLEWKFLAEAYAPAYAALQAERDAQIQLLLSGQHDFGHHDSRAPQAGSTFGRRSRFSLIAEMNDTLGDARSTADLFAQLDASAPELARQYAWQALQAVVEAGNFALADRYHRAPLEHLDMVNALSASLPLFPAPGTPPRLAAELMNLAKDVRIAAAILRGQGQSAEADALGAALLAGLANDAMRTLAQRELDAPGSITAELVNHQMAQEQQDQQT</sequence>
<protein>
    <submittedName>
        <fullName evidence="1">Uncharacterized protein</fullName>
    </submittedName>
</protein>
<gene>
    <name evidence="1" type="ORF">SAMN03097694_4273</name>
</gene>
<dbReference type="AlphaFoldDB" id="A0AB38CCR7"/>
<evidence type="ECO:0000313" key="2">
    <source>
        <dbReference type="Proteomes" id="UP000182489"/>
    </source>
</evidence>
<organism evidence="1 2">
    <name type="scientific">Janthinobacterium lividum</name>
    <dbReference type="NCBI Taxonomy" id="29581"/>
    <lineage>
        <taxon>Bacteria</taxon>
        <taxon>Pseudomonadati</taxon>
        <taxon>Pseudomonadota</taxon>
        <taxon>Betaproteobacteria</taxon>
        <taxon>Burkholderiales</taxon>
        <taxon>Oxalobacteraceae</taxon>
        <taxon>Janthinobacterium</taxon>
    </lineage>
</organism>
<comment type="caution">
    <text evidence="1">The sequence shown here is derived from an EMBL/GenBank/DDBJ whole genome shotgun (WGS) entry which is preliminary data.</text>
</comment>
<dbReference type="EMBL" id="FPKH01000005">
    <property type="protein sequence ID" value="SFY04271.1"/>
    <property type="molecule type" value="Genomic_DNA"/>
</dbReference>
<dbReference type="Proteomes" id="UP000182489">
    <property type="component" value="Unassembled WGS sequence"/>
</dbReference>